<name>A0A6A6PSQ4_9PEZI</name>
<evidence type="ECO:0000313" key="3">
    <source>
        <dbReference type="EMBL" id="KAF2482806.1"/>
    </source>
</evidence>
<dbReference type="EMBL" id="MU001636">
    <property type="protein sequence ID" value="KAF2482806.1"/>
    <property type="molecule type" value="Genomic_DNA"/>
</dbReference>
<dbReference type="Pfam" id="PF00188">
    <property type="entry name" value="CAP"/>
    <property type="match status" value="1"/>
</dbReference>
<organism evidence="3 4">
    <name type="scientific">Neohortaea acidophila</name>
    <dbReference type="NCBI Taxonomy" id="245834"/>
    <lineage>
        <taxon>Eukaryota</taxon>
        <taxon>Fungi</taxon>
        <taxon>Dikarya</taxon>
        <taxon>Ascomycota</taxon>
        <taxon>Pezizomycotina</taxon>
        <taxon>Dothideomycetes</taxon>
        <taxon>Dothideomycetidae</taxon>
        <taxon>Mycosphaerellales</taxon>
        <taxon>Teratosphaeriaceae</taxon>
        <taxon>Neohortaea</taxon>
    </lineage>
</organism>
<evidence type="ECO:0000259" key="2">
    <source>
        <dbReference type="SMART" id="SM00198"/>
    </source>
</evidence>
<dbReference type="Proteomes" id="UP000799767">
    <property type="component" value="Unassembled WGS sequence"/>
</dbReference>
<feature type="compositionally biased region" description="Basic and acidic residues" evidence="1">
    <location>
        <begin position="38"/>
        <end position="48"/>
    </location>
</feature>
<dbReference type="SMART" id="SM00198">
    <property type="entry name" value="SCP"/>
    <property type="match status" value="1"/>
</dbReference>
<dbReference type="SUPFAM" id="SSF55797">
    <property type="entry name" value="PR-1-like"/>
    <property type="match status" value="1"/>
</dbReference>
<protein>
    <submittedName>
        <fullName evidence="3">CAP domain-containing protein</fullName>
    </submittedName>
</protein>
<dbReference type="InterPro" id="IPR035940">
    <property type="entry name" value="CAP_sf"/>
</dbReference>
<feature type="domain" description="SCP" evidence="2">
    <location>
        <begin position="64"/>
        <end position="199"/>
    </location>
</feature>
<keyword evidence="4" id="KW-1185">Reference proteome</keyword>
<feature type="region of interest" description="Disordered" evidence="1">
    <location>
        <begin position="1"/>
        <end position="55"/>
    </location>
</feature>
<dbReference type="GeneID" id="54470774"/>
<dbReference type="InterPro" id="IPR001283">
    <property type="entry name" value="CRISP-related"/>
</dbReference>
<dbReference type="InterPro" id="IPR034113">
    <property type="entry name" value="SCP_GAPR1-like"/>
</dbReference>
<sequence length="203" mass="22173">MTTLLKKVILGETSLQKSASPNPSSDRSPSTRSPAGRDSSEDPKDKTIPPEPVQLATEGDFSLNEAEAPLQAHNLARANKRCKALKWDTKLAKDAAAYAELLARTGILEHSGIETAGENLYHDKGEATLEQAVDAWLRQETLYDGKAIGASESGLREWGDFTQCMWKDTVSVGMGRYRDEKSGQTYVVARYTPPGNVNGEMPF</sequence>
<feature type="compositionally biased region" description="Low complexity" evidence="1">
    <location>
        <begin position="18"/>
        <end position="34"/>
    </location>
</feature>
<accession>A0A6A6PSQ4</accession>
<evidence type="ECO:0000256" key="1">
    <source>
        <dbReference type="SAM" id="MobiDB-lite"/>
    </source>
</evidence>
<dbReference type="AlphaFoldDB" id="A0A6A6PSQ4"/>
<dbReference type="PRINTS" id="PR00837">
    <property type="entry name" value="V5TPXLIKE"/>
</dbReference>
<dbReference type="Gene3D" id="3.40.33.10">
    <property type="entry name" value="CAP"/>
    <property type="match status" value="1"/>
</dbReference>
<evidence type="ECO:0000313" key="4">
    <source>
        <dbReference type="Proteomes" id="UP000799767"/>
    </source>
</evidence>
<proteinExistence type="predicted"/>
<dbReference type="InterPro" id="IPR014044">
    <property type="entry name" value="CAP_dom"/>
</dbReference>
<gene>
    <name evidence="3" type="ORF">BDY17DRAFT_166668</name>
</gene>
<dbReference type="OrthoDB" id="337038at2759"/>
<dbReference type="RefSeq" id="XP_033589376.1">
    <property type="nucleotide sequence ID" value="XM_033729772.1"/>
</dbReference>
<reference evidence="3" key="1">
    <citation type="journal article" date="2020" name="Stud. Mycol.">
        <title>101 Dothideomycetes genomes: a test case for predicting lifestyles and emergence of pathogens.</title>
        <authorList>
            <person name="Haridas S."/>
            <person name="Albert R."/>
            <person name="Binder M."/>
            <person name="Bloem J."/>
            <person name="Labutti K."/>
            <person name="Salamov A."/>
            <person name="Andreopoulos B."/>
            <person name="Baker S."/>
            <person name="Barry K."/>
            <person name="Bills G."/>
            <person name="Bluhm B."/>
            <person name="Cannon C."/>
            <person name="Castanera R."/>
            <person name="Culley D."/>
            <person name="Daum C."/>
            <person name="Ezra D."/>
            <person name="Gonzalez J."/>
            <person name="Henrissat B."/>
            <person name="Kuo A."/>
            <person name="Liang C."/>
            <person name="Lipzen A."/>
            <person name="Lutzoni F."/>
            <person name="Magnuson J."/>
            <person name="Mondo S."/>
            <person name="Nolan M."/>
            <person name="Ohm R."/>
            <person name="Pangilinan J."/>
            <person name="Park H.-J."/>
            <person name="Ramirez L."/>
            <person name="Alfaro M."/>
            <person name="Sun H."/>
            <person name="Tritt A."/>
            <person name="Yoshinaga Y."/>
            <person name="Zwiers L.-H."/>
            <person name="Turgeon B."/>
            <person name="Goodwin S."/>
            <person name="Spatafora J."/>
            <person name="Crous P."/>
            <person name="Grigoriev I."/>
        </authorList>
    </citation>
    <scope>NUCLEOTIDE SEQUENCE</scope>
    <source>
        <strain evidence="3">CBS 113389</strain>
    </source>
</reference>
<dbReference type="CDD" id="cd05382">
    <property type="entry name" value="CAP_GAPR1-like"/>
    <property type="match status" value="1"/>
</dbReference>
<dbReference type="PANTHER" id="PTHR10334">
    <property type="entry name" value="CYSTEINE-RICH SECRETORY PROTEIN-RELATED"/>
    <property type="match status" value="1"/>
</dbReference>